<gene>
    <name evidence="1" type="ORF">SAMN05421866_0314</name>
</gene>
<dbReference type="Proteomes" id="UP000184047">
    <property type="component" value="Unassembled WGS sequence"/>
</dbReference>
<dbReference type="AlphaFoldDB" id="A0A1M5JHW4"/>
<accession>A0A1M5JHW4</accession>
<protein>
    <submittedName>
        <fullName evidence="1">Uncharacterized protein</fullName>
    </submittedName>
</protein>
<name>A0A1M5JHW4_9FLAO</name>
<evidence type="ECO:0000313" key="1">
    <source>
        <dbReference type="EMBL" id="SHG40131.1"/>
    </source>
</evidence>
<reference evidence="2" key="1">
    <citation type="submission" date="2016-11" db="EMBL/GenBank/DDBJ databases">
        <authorList>
            <person name="Varghese N."/>
            <person name="Submissions S."/>
        </authorList>
    </citation>
    <scope>NUCLEOTIDE SEQUENCE [LARGE SCALE GENOMIC DNA]</scope>
    <source>
        <strain evidence="2">DSM 19055</strain>
    </source>
</reference>
<dbReference type="EMBL" id="FQWT01000001">
    <property type="protein sequence ID" value="SHG40131.1"/>
    <property type="molecule type" value="Genomic_DNA"/>
</dbReference>
<proteinExistence type="predicted"/>
<dbReference type="RefSeq" id="WP_155859094.1">
    <property type="nucleotide sequence ID" value="NZ_FQWT01000001.1"/>
</dbReference>
<evidence type="ECO:0000313" key="2">
    <source>
        <dbReference type="Proteomes" id="UP000184047"/>
    </source>
</evidence>
<keyword evidence="2" id="KW-1185">Reference proteome</keyword>
<sequence>MKNKSFNAKSFLNAKTLSPLDESKIRGGLSADGVKVSVKETVKETVTETN</sequence>
<organism evidence="1 2">
    <name type="scientific">Chryseobacterium oranimense</name>
    <dbReference type="NCBI Taxonomy" id="421058"/>
    <lineage>
        <taxon>Bacteria</taxon>
        <taxon>Pseudomonadati</taxon>
        <taxon>Bacteroidota</taxon>
        <taxon>Flavobacteriia</taxon>
        <taxon>Flavobacteriales</taxon>
        <taxon>Weeksellaceae</taxon>
        <taxon>Chryseobacterium group</taxon>
        <taxon>Chryseobacterium</taxon>
    </lineage>
</organism>
<dbReference type="STRING" id="421058.SAMN05421866_0314"/>